<organism evidence="2">
    <name type="scientific">uncultured Methanosarcinales archaeon</name>
    <dbReference type="NCBI Taxonomy" id="183757"/>
    <lineage>
        <taxon>Archaea</taxon>
        <taxon>Methanobacteriati</taxon>
        <taxon>Methanobacteriota</taxon>
        <taxon>Stenosarchaea group</taxon>
        <taxon>Methanomicrobia</taxon>
        <taxon>Methanosarcinales</taxon>
        <taxon>environmental samples</taxon>
    </lineage>
</organism>
<keyword evidence="1" id="KW-0812">Transmembrane</keyword>
<protein>
    <recommendedName>
        <fullName evidence="3">Transporter</fullName>
    </recommendedName>
</protein>
<name>A0A7H1KNN2_9EURY</name>
<gene>
    <name evidence="2" type="ORF">NCGJLENL_00030</name>
</gene>
<feature type="transmembrane region" description="Helical" evidence="1">
    <location>
        <begin position="6"/>
        <end position="25"/>
    </location>
</feature>
<evidence type="ECO:0000256" key="1">
    <source>
        <dbReference type="SAM" id="Phobius"/>
    </source>
</evidence>
<keyword evidence="1" id="KW-0472">Membrane</keyword>
<feature type="transmembrane region" description="Helical" evidence="1">
    <location>
        <begin position="104"/>
        <end position="128"/>
    </location>
</feature>
<reference evidence="2" key="1">
    <citation type="submission" date="2020-07" db="EMBL/GenBank/DDBJ databases">
        <title>Unique genomic features of the anaerobic methanotrophic archaea.</title>
        <authorList>
            <person name="Chadwick G.L."/>
            <person name="Skennerton C.T."/>
            <person name="Laso-Perez R."/>
            <person name="Leu A.O."/>
            <person name="Speth D.R."/>
            <person name="Yu H."/>
            <person name="Morgan-Lang C."/>
            <person name="Hatzenpichler R."/>
            <person name="Goudeau D."/>
            <person name="Malmstrom R."/>
            <person name="Brazelton W.J."/>
            <person name="Woyke T."/>
            <person name="Hallam S.J."/>
            <person name="Tyson G.W."/>
            <person name="Wegener G."/>
            <person name="Boetius A."/>
            <person name="Orphan V."/>
        </authorList>
    </citation>
    <scope>NUCLEOTIDE SEQUENCE</scope>
</reference>
<feature type="transmembrane region" description="Helical" evidence="1">
    <location>
        <begin position="134"/>
        <end position="162"/>
    </location>
</feature>
<feature type="transmembrane region" description="Helical" evidence="1">
    <location>
        <begin position="37"/>
        <end position="59"/>
    </location>
</feature>
<feature type="transmembrane region" description="Helical" evidence="1">
    <location>
        <begin position="174"/>
        <end position="194"/>
    </location>
</feature>
<dbReference type="Pfam" id="PF09930">
    <property type="entry name" value="DUF2162"/>
    <property type="match status" value="1"/>
</dbReference>
<proteinExistence type="predicted"/>
<dbReference type="InterPro" id="IPR017199">
    <property type="entry name" value="UCP037409_transporter"/>
</dbReference>
<feature type="transmembrane region" description="Helical" evidence="1">
    <location>
        <begin position="206"/>
        <end position="226"/>
    </location>
</feature>
<evidence type="ECO:0008006" key="3">
    <source>
        <dbReference type="Google" id="ProtNLM"/>
    </source>
</evidence>
<evidence type="ECO:0000313" key="2">
    <source>
        <dbReference type="EMBL" id="QNT35546.1"/>
    </source>
</evidence>
<sequence length="245" mass="26861">MTEPNIIIALGVLTGVAILALKTGLGCGFANLKRKEVVYIAFIYFCASIILSYLVGIIAPDITQNILATGVIMHLIIAIGLVHFGIKTKREWLSQGNDLSRKTFLWLSIPCPVCLTATFLACLMLSQLTSINNLWVGVIVGAIFFFGVCLFAFTVSSVAGVLRIKNPSTLGSVMILFGLFYLLSPLIIPAYIQAKSIPYPEFSVDYPMLFLSFILMASLIGVGFLIDRHKRVKRKGGKKWTHLLA</sequence>
<dbReference type="EMBL" id="MT776525">
    <property type="protein sequence ID" value="QNT35546.1"/>
    <property type="molecule type" value="Genomic_DNA"/>
</dbReference>
<feature type="transmembrane region" description="Helical" evidence="1">
    <location>
        <begin position="65"/>
        <end position="84"/>
    </location>
</feature>
<accession>A0A7H1KNN2</accession>
<dbReference type="PIRSF" id="PIRSF037409">
    <property type="entry name" value="UCP037409_transporter"/>
    <property type="match status" value="1"/>
</dbReference>
<dbReference type="AlphaFoldDB" id="A0A7H1KNN2"/>
<keyword evidence="1" id="KW-1133">Transmembrane helix</keyword>